<feature type="transmembrane region" description="Helical" evidence="1">
    <location>
        <begin position="35"/>
        <end position="56"/>
    </location>
</feature>
<proteinExistence type="predicted"/>
<keyword evidence="1" id="KW-1133">Transmembrane helix</keyword>
<dbReference type="RefSeq" id="WP_203644474.1">
    <property type="nucleotide sequence ID" value="NZ_BOLN01000004.1"/>
</dbReference>
<name>A0ABW4D0Y0_9LACO</name>
<organism evidence="2 3">
    <name type="scientific">Levilactobacillus lanxiensis</name>
    <dbReference type="NCBI Taxonomy" id="2799568"/>
    <lineage>
        <taxon>Bacteria</taxon>
        <taxon>Bacillati</taxon>
        <taxon>Bacillota</taxon>
        <taxon>Bacilli</taxon>
        <taxon>Lactobacillales</taxon>
        <taxon>Lactobacillaceae</taxon>
        <taxon>Levilactobacillus</taxon>
    </lineage>
</organism>
<comment type="caution">
    <text evidence="2">The sequence shown here is derived from an EMBL/GenBank/DDBJ whole genome shotgun (WGS) entry which is preliminary data.</text>
</comment>
<sequence>MDKAISQLIDTLNGQVSTLPRLAKEVLHQWIVSHYVLAAIWLLVGVGLAMVAFAVIKKGFVTYTENVVKWQHRGYDNFGKPSIWDMPGFAFAGGLVTAATVLAMAAAGDSLYSALNPIVTLISSFTDK</sequence>
<evidence type="ECO:0000313" key="2">
    <source>
        <dbReference type="EMBL" id="MFD1455216.1"/>
    </source>
</evidence>
<dbReference type="EMBL" id="JBHTOD010000004">
    <property type="protein sequence ID" value="MFD1455216.1"/>
    <property type="molecule type" value="Genomic_DNA"/>
</dbReference>
<keyword evidence="1" id="KW-0472">Membrane</keyword>
<reference evidence="3" key="1">
    <citation type="journal article" date="2019" name="Int. J. Syst. Evol. Microbiol.">
        <title>The Global Catalogue of Microorganisms (GCM) 10K type strain sequencing project: providing services to taxonomists for standard genome sequencing and annotation.</title>
        <authorList>
            <consortium name="The Broad Institute Genomics Platform"/>
            <consortium name="The Broad Institute Genome Sequencing Center for Infectious Disease"/>
            <person name="Wu L."/>
            <person name="Ma J."/>
        </authorList>
    </citation>
    <scope>NUCLEOTIDE SEQUENCE [LARGE SCALE GENOMIC DNA]</scope>
    <source>
        <strain evidence="3">CCM 8979</strain>
    </source>
</reference>
<keyword evidence="3" id="KW-1185">Reference proteome</keyword>
<protein>
    <submittedName>
        <fullName evidence="2">Uncharacterized protein</fullName>
    </submittedName>
</protein>
<gene>
    <name evidence="2" type="ORF">ACFQ44_05885</name>
</gene>
<accession>A0ABW4D0Y0</accession>
<dbReference type="Proteomes" id="UP001597189">
    <property type="component" value="Unassembled WGS sequence"/>
</dbReference>
<feature type="transmembrane region" description="Helical" evidence="1">
    <location>
        <begin position="88"/>
        <end position="107"/>
    </location>
</feature>
<evidence type="ECO:0000313" key="3">
    <source>
        <dbReference type="Proteomes" id="UP001597189"/>
    </source>
</evidence>
<evidence type="ECO:0000256" key="1">
    <source>
        <dbReference type="SAM" id="Phobius"/>
    </source>
</evidence>
<keyword evidence="1" id="KW-0812">Transmembrane</keyword>